<comment type="caution">
    <text evidence="2">The sequence shown here is derived from an EMBL/GenBank/DDBJ whole genome shotgun (WGS) entry which is preliminary data.</text>
</comment>
<sequence>MSQSAAAAQIGMSQTALSRRLLAHSAFDTDELEALARILGVPVTKFFAGNELAAA</sequence>
<dbReference type="RefSeq" id="WP_161780441.1">
    <property type="nucleotide sequence ID" value="NZ_JBHMBM010000034.1"/>
</dbReference>
<dbReference type="InterPro" id="IPR001387">
    <property type="entry name" value="Cro/C1-type_HTH"/>
</dbReference>
<feature type="domain" description="HTH cro/C1-type" evidence="1">
    <location>
        <begin position="1"/>
        <end position="46"/>
    </location>
</feature>
<dbReference type="Gene3D" id="1.10.260.40">
    <property type="entry name" value="lambda repressor-like DNA-binding domains"/>
    <property type="match status" value="1"/>
</dbReference>
<dbReference type="PROSITE" id="PS50943">
    <property type="entry name" value="HTH_CROC1"/>
    <property type="match status" value="1"/>
</dbReference>
<dbReference type="SUPFAM" id="SSF47413">
    <property type="entry name" value="lambda repressor-like DNA-binding domains"/>
    <property type="match status" value="1"/>
</dbReference>
<organism evidence="2 3">
    <name type="scientific">Rhodococcus aetherivorans</name>
    <dbReference type="NCBI Taxonomy" id="191292"/>
    <lineage>
        <taxon>Bacteria</taxon>
        <taxon>Bacillati</taxon>
        <taxon>Actinomycetota</taxon>
        <taxon>Actinomycetes</taxon>
        <taxon>Mycobacteriales</taxon>
        <taxon>Nocardiaceae</taxon>
        <taxon>Rhodococcus</taxon>
    </lineage>
</organism>
<dbReference type="InterPro" id="IPR010982">
    <property type="entry name" value="Lambda_DNA-bd_dom_sf"/>
</dbReference>
<evidence type="ECO:0000313" key="2">
    <source>
        <dbReference type="EMBL" id="GES40562.1"/>
    </source>
</evidence>
<dbReference type="EMBL" id="BLAH01000202">
    <property type="protein sequence ID" value="GES40562.1"/>
    <property type="molecule type" value="Genomic_DNA"/>
</dbReference>
<reference evidence="2 3" key="1">
    <citation type="journal article" date="2018" name="Biodegradation">
        <title>1,4-Dioxane degradation characteristics of Rhodococcus aetherivorans JCM 14343.</title>
        <authorList>
            <person name="Inoue D."/>
            <person name="Tsunoda T."/>
            <person name="Yamamoto N."/>
            <person name="Ike M."/>
            <person name="Sei K."/>
        </authorList>
    </citation>
    <scope>NUCLEOTIDE SEQUENCE [LARGE SCALE GENOMIC DNA]</scope>
    <source>
        <strain evidence="2 3">JCM 14343</strain>
    </source>
</reference>
<dbReference type="CDD" id="cd00093">
    <property type="entry name" value="HTH_XRE"/>
    <property type="match status" value="1"/>
</dbReference>
<name>A0ABQ0YVU4_9NOCA</name>
<accession>A0ABQ0YVU4</accession>
<proteinExistence type="predicted"/>
<gene>
    <name evidence="2" type="ORF">RAJCM14343_5852</name>
</gene>
<protein>
    <recommendedName>
        <fullName evidence="1">HTH cro/C1-type domain-containing protein</fullName>
    </recommendedName>
</protein>
<dbReference type="Proteomes" id="UP000325466">
    <property type="component" value="Unassembled WGS sequence"/>
</dbReference>
<evidence type="ECO:0000313" key="3">
    <source>
        <dbReference type="Proteomes" id="UP000325466"/>
    </source>
</evidence>
<evidence type="ECO:0000259" key="1">
    <source>
        <dbReference type="PROSITE" id="PS50943"/>
    </source>
</evidence>
<dbReference type="Pfam" id="PF01381">
    <property type="entry name" value="HTH_3"/>
    <property type="match status" value="1"/>
</dbReference>
<keyword evidence="3" id="KW-1185">Reference proteome</keyword>